<accession>A0A2T2WYA5</accession>
<proteinExistence type="predicted"/>
<dbReference type="AlphaFoldDB" id="A0A2T2WYA5"/>
<feature type="domain" description="TraC-like" evidence="1">
    <location>
        <begin position="25"/>
        <end position="120"/>
    </location>
</feature>
<sequence>MDVYMNKLFPIQAIGPGICLVHKDRYVAIVEAQPINFALRSPEEQEQLIKSYANFLNGLNFPVQLFVRSDFLRVDEYLADLKSHEESIEAHLRPSLGDYIQFLRDTVSVNRLVKRRFYIVMYWQALGLRTTGRTAGEFVWDEAEQELMRRREILSQGLRGLGIQIRTLDQPTTLKFLQASFGQDPRAMPGGKMDWA</sequence>
<comment type="caution">
    <text evidence="2">The sequence shown here is derived from an EMBL/GenBank/DDBJ whole genome shotgun (WGS) entry which is preliminary data.</text>
</comment>
<dbReference type="EMBL" id="PXYT01000028">
    <property type="protein sequence ID" value="PSR27214.1"/>
    <property type="molecule type" value="Genomic_DNA"/>
</dbReference>
<name>A0A2T2WYA5_9FIRM</name>
<evidence type="ECO:0000313" key="2">
    <source>
        <dbReference type="EMBL" id="PSR27214.1"/>
    </source>
</evidence>
<dbReference type="Pfam" id="PF26593">
    <property type="entry name" value="TraC-like"/>
    <property type="match status" value="1"/>
</dbReference>
<evidence type="ECO:0000259" key="1">
    <source>
        <dbReference type="Pfam" id="PF26593"/>
    </source>
</evidence>
<evidence type="ECO:0000313" key="3">
    <source>
        <dbReference type="Proteomes" id="UP000242699"/>
    </source>
</evidence>
<dbReference type="Proteomes" id="UP000242699">
    <property type="component" value="Unassembled WGS sequence"/>
</dbReference>
<dbReference type="InterPro" id="IPR058596">
    <property type="entry name" value="TraC-like_dom"/>
</dbReference>
<organism evidence="2 3">
    <name type="scientific">Sulfobacillus benefaciens</name>
    <dbReference type="NCBI Taxonomy" id="453960"/>
    <lineage>
        <taxon>Bacteria</taxon>
        <taxon>Bacillati</taxon>
        <taxon>Bacillota</taxon>
        <taxon>Clostridia</taxon>
        <taxon>Eubacteriales</taxon>
        <taxon>Clostridiales Family XVII. Incertae Sedis</taxon>
        <taxon>Sulfobacillus</taxon>
    </lineage>
</organism>
<gene>
    <name evidence="2" type="ORF">C7B43_12200</name>
</gene>
<reference evidence="2 3" key="1">
    <citation type="journal article" date="2014" name="BMC Genomics">
        <title>Comparison of environmental and isolate Sulfobacillus genomes reveals diverse carbon, sulfur, nitrogen, and hydrogen metabolisms.</title>
        <authorList>
            <person name="Justice N.B."/>
            <person name="Norman A."/>
            <person name="Brown C.T."/>
            <person name="Singh A."/>
            <person name="Thomas B.C."/>
            <person name="Banfield J.F."/>
        </authorList>
    </citation>
    <scope>NUCLEOTIDE SEQUENCE [LARGE SCALE GENOMIC DNA]</scope>
    <source>
        <strain evidence="2">AMDSBA1</strain>
    </source>
</reference>
<protein>
    <submittedName>
        <fullName evidence="2">Type VI secretion protein</fullName>
    </submittedName>
</protein>